<evidence type="ECO:0000256" key="3">
    <source>
        <dbReference type="ARBA" id="ARBA00023163"/>
    </source>
</evidence>
<dbReference type="PROSITE" id="PS50043">
    <property type="entry name" value="HTH_LUXR_2"/>
    <property type="match status" value="1"/>
</dbReference>
<dbReference type="GO" id="GO:0006355">
    <property type="term" value="P:regulation of DNA-templated transcription"/>
    <property type="evidence" value="ECO:0007669"/>
    <property type="project" value="InterPro"/>
</dbReference>
<dbReference type="EMBL" id="AE005673">
    <property type="protein sequence ID" value="AAK22767.1"/>
    <property type="molecule type" value="Genomic_DNA"/>
</dbReference>
<keyword evidence="5" id="KW-1133">Transmembrane helix</keyword>
<dbReference type="PANTHER" id="PTHR44688">
    <property type="entry name" value="DNA-BINDING TRANSCRIPTIONAL ACTIVATOR DEVR_DOSR"/>
    <property type="match status" value="1"/>
</dbReference>
<evidence type="ECO:0000313" key="7">
    <source>
        <dbReference type="EMBL" id="AAK22767.1"/>
    </source>
</evidence>
<evidence type="ECO:0000256" key="2">
    <source>
        <dbReference type="ARBA" id="ARBA00023125"/>
    </source>
</evidence>
<dbReference type="EnsemblBacteria" id="AAK22767">
    <property type="protein sequence ID" value="AAK22767"/>
    <property type="gene ID" value="CC_0782"/>
</dbReference>
<dbReference type="Proteomes" id="UP000001816">
    <property type="component" value="Chromosome"/>
</dbReference>
<reference evidence="7 8" key="1">
    <citation type="journal article" date="2001" name="Proc. Natl. Acad. Sci. U.S.A.">
        <title>Complete genome sequence of Caulobacter crescentus.</title>
        <authorList>
            <person name="Nierman W.C."/>
            <person name="Feldblyum T.V."/>
            <person name="Laub M.T."/>
            <person name="Paulsen I.T."/>
            <person name="Nelson K.E."/>
            <person name="Eisen J.A."/>
            <person name="Heidelberg J.F."/>
            <person name="Alley M.R."/>
            <person name="Ohta N."/>
            <person name="Maddock J.R."/>
            <person name="Potocka I."/>
            <person name="Nelson W.C."/>
            <person name="Newton A."/>
            <person name="Stephens C."/>
            <person name="Phadke N.D."/>
            <person name="Ely B."/>
            <person name="DeBoy R.T."/>
            <person name="Dodson R.J."/>
            <person name="Durkin A.S."/>
            <person name="Gwinn M.L."/>
            <person name="Haft D.H."/>
            <person name="Kolonay J.F."/>
            <person name="Smit J."/>
            <person name="Craven M.B."/>
            <person name="Khouri H."/>
            <person name="Shetty J."/>
            <person name="Berry K."/>
            <person name="Utterback T."/>
            <person name="Tran K."/>
            <person name="Wolf A."/>
            <person name="Vamathevan J."/>
            <person name="Ermolaeva M."/>
            <person name="White O."/>
            <person name="Salzberg S.L."/>
            <person name="Venter J.C."/>
            <person name="Shapiro L."/>
            <person name="Fraser C.M."/>
        </authorList>
    </citation>
    <scope>NUCLEOTIDE SEQUENCE [LARGE SCALE GENOMIC DNA]</scope>
    <source>
        <strain evidence="8">ATCC 19089 / CB15</strain>
    </source>
</reference>
<dbReference type="InterPro" id="IPR036388">
    <property type="entry name" value="WH-like_DNA-bd_sf"/>
</dbReference>
<proteinExistence type="predicted"/>
<feature type="transmembrane region" description="Helical" evidence="5">
    <location>
        <begin position="254"/>
        <end position="278"/>
    </location>
</feature>
<dbReference type="eggNOG" id="COG2771">
    <property type="taxonomic scope" value="Bacteria"/>
</dbReference>
<keyword evidence="5" id="KW-0812">Transmembrane</keyword>
<evidence type="ECO:0000256" key="5">
    <source>
        <dbReference type="SAM" id="Phobius"/>
    </source>
</evidence>
<keyword evidence="2" id="KW-0238">DNA-binding</keyword>
<keyword evidence="3" id="KW-0804">Transcription</keyword>
<dbReference type="STRING" id="190650.CC_0782"/>
<sequence>MFRRLAELKRSHKVLGMAKGEPTLSDQVENLDRLTERERECLRLVDRHMSSKEIARELGLSKHTVDWHLDKARRRLGAVDRYDAARRVFARARQGLAPPPIASGSDPIWLGAEAFARSAGGVEEGASHDPADATHRPDAAPEGRHWQGGPSAPRSDELSAGLAAPELGRPAAAHHLERAGAAAQQPVGDAGWSVHGSRPGGGHPQAGHVQTHRTAGAGDPVHRQRGDGRDIPAGLLLVGLGGGRPNHLSLPLRLAFIATVMIVTALAFGSILAGLHALEGLFP</sequence>
<gene>
    <name evidence="7" type="ordered locus">CC_0782</name>
</gene>
<evidence type="ECO:0000256" key="1">
    <source>
        <dbReference type="ARBA" id="ARBA00023015"/>
    </source>
</evidence>
<dbReference type="PIR" id="C87346">
    <property type="entry name" value="C87346"/>
</dbReference>
<dbReference type="InterPro" id="IPR000792">
    <property type="entry name" value="Tscrpt_reg_LuxR_C"/>
</dbReference>
<dbReference type="AlphaFoldDB" id="Q9AA26"/>
<dbReference type="SMR" id="Q9AA26"/>
<feature type="region of interest" description="Disordered" evidence="4">
    <location>
        <begin position="120"/>
        <end position="158"/>
    </location>
</feature>
<dbReference type="InterPro" id="IPR016032">
    <property type="entry name" value="Sig_transdc_resp-reg_C-effctor"/>
</dbReference>
<feature type="domain" description="HTH luxR-type" evidence="6">
    <location>
        <begin position="27"/>
        <end position="92"/>
    </location>
</feature>
<organism evidence="7 8">
    <name type="scientific">Caulobacter vibrioides (strain ATCC 19089 / CIP 103742 / CB 15)</name>
    <name type="common">Caulobacter crescentus</name>
    <dbReference type="NCBI Taxonomy" id="190650"/>
    <lineage>
        <taxon>Bacteria</taxon>
        <taxon>Pseudomonadati</taxon>
        <taxon>Pseudomonadota</taxon>
        <taxon>Alphaproteobacteria</taxon>
        <taxon>Caulobacterales</taxon>
        <taxon>Caulobacteraceae</taxon>
        <taxon>Caulobacter</taxon>
    </lineage>
</organism>
<evidence type="ECO:0000313" key="8">
    <source>
        <dbReference type="Proteomes" id="UP000001816"/>
    </source>
</evidence>
<evidence type="ECO:0000256" key="4">
    <source>
        <dbReference type="SAM" id="MobiDB-lite"/>
    </source>
</evidence>
<dbReference type="BioCyc" id="CAULO:CC0782-MONOMER"/>
<dbReference type="CDD" id="cd06170">
    <property type="entry name" value="LuxR_C_like"/>
    <property type="match status" value="1"/>
</dbReference>
<name>Q9AA26_CAUVC</name>
<evidence type="ECO:0000259" key="6">
    <source>
        <dbReference type="PROSITE" id="PS50043"/>
    </source>
</evidence>
<dbReference type="Gene3D" id="1.10.10.10">
    <property type="entry name" value="Winged helix-like DNA-binding domain superfamily/Winged helix DNA-binding domain"/>
    <property type="match status" value="1"/>
</dbReference>
<keyword evidence="1" id="KW-0805">Transcription regulation</keyword>
<feature type="compositionally biased region" description="Basic and acidic residues" evidence="4">
    <location>
        <begin position="125"/>
        <end position="145"/>
    </location>
</feature>
<dbReference type="GO" id="GO:0003677">
    <property type="term" value="F:DNA binding"/>
    <property type="evidence" value="ECO:0007669"/>
    <property type="project" value="UniProtKB-KW"/>
</dbReference>
<protein>
    <submittedName>
        <fullName evidence="7">Transcriptional regulator, LuxR family, putative</fullName>
    </submittedName>
</protein>
<dbReference type="SUPFAM" id="SSF46894">
    <property type="entry name" value="C-terminal effector domain of the bipartite response regulators"/>
    <property type="match status" value="1"/>
</dbReference>
<dbReference type="SMART" id="SM00421">
    <property type="entry name" value="HTH_LUXR"/>
    <property type="match status" value="1"/>
</dbReference>
<dbReference type="KEGG" id="ccr:CC_0782"/>
<keyword evidence="8" id="KW-1185">Reference proteome</keyword>
<dbReference type="Pfam" id="PF00196">
    <property type="entry name" value="GerE"/>
    <property type="match status" value="1"/>
</dbReference>
<feature type="region of interest" description="Disordered" evidence="4">
    <location>
        <begin position="176"/>
        <end position="228"/>
    </location>
</feature>
<accession>Q9AA26</accession>
<dbReference type="HOGENOM" id="CLU_1085250_0_0_5"/>
<keyword evidence="5" id="KW-0472">Membrane</keyword>
<dbReference type="PANTHER" id="PTHR44688:SF16">
    <property type="entry name" value="DNA-BINDING TRANSCRIPTIONAL ACTIVATOR DEVR_DOSR"/>
    <property type="match status" value="1"/>
</dbReference>
<dbReference type="PRINTS" id="PR00038">
    <property type="entry name" value="HTHLUXR"/>
</dbReference>